<dbReference type="GO" id="GO:0005829">
    <property type="term" value="C:cytosol"/>
    <property type="evidence" value="ECO:0007669"/>
    <property type="project" value="TreeGrafter"/>
</dbReference>
<dbReference type="PANTHER" id="PTHR30409:SF1">
    <property type="entry name" value="CARBAMATE KINASE-RELATED"/>
    <property type="match status" value="1"/>
</dbReference>
<dbReference type="CDD" id="cd04235">
    <property type="entry name" value="AAK_CK"/>
    <property type="match status" value="1"/>
</dbReference>
<dbReference type="FunFam" id="3.40.1160.10:FF:000007">
    <property type="entry name" value="Carbamate kinase"/>
    <property type="match status" value="1"/>
</dbReference>
<sequence length="322" mass="34625">MFDMEKTIVVALGGNAILAKDASYEAQKVAINRTAKSLARLVRKGNRLVITHGNGPQVGNLLLQQLAADSSSNPALPLDTLGAMTQGSIGYWLANSLANELTDIKPSIATVITQTEVSSDDQAFNDPTKPIGPFYSESEVAQLRQGNPNFQYKDDSGRGWRRVVPSPQPIRIREIDTIKKLVNNQVIVIAGGGGGIPVTYRNGQLVGVEGVIDKDLTSAKLAEQLQADELLILTSVDHVFLNYRKSNQIELDNLGIEDAEVLISNGELGAGSMLPKVMAAKSFVEKRPHARAIITSLDNLSQNSDEQIDGTIISNVSTGKVL</sequence>
<feature type="domain" description="Aspartate/glutamate/uridylate kinase" evidence="12">
    <location>
        <begin position="6"/>
        <end position="287"/>
    </location>
</feature>
<comment type="catalytic activity">
    <reaction evidence="9">
        <text>hydrogencarbonate + NH4(+) + ATP = carbamoyl phosphate + ADP + H2O + H(+)</text>
        <dbReference type="Rhea" id="RHEA:10152"/>
        <dbReference type="ChEBI" id="CHEBI:15377"/>
        <dbReference type="ChEBI" id="CHEBI:15378"/>
        <dbReference type="ChEBI" id="CHEBI:17544"/>
        <dbReference type="ChEBI" id="CHEBI:28938"/>
        <dbReference type="ChEBI" id="CHEBI:30616"/>
        <dbReference type="ChEBI" id="CHEBI:58228"/>
        <dbReference type="ChEBI" id="CHEBI:456216"/>
        <dbReference type="EC" id="2.7.2.2"/>
    </reaction>
</comment>
<keyword evidence="14" id="KW-1185">Reference proteome</keyword>
<evidence type="ECO:0000256" key="2">
    <source>
        <dbReference type="ARBA" id="ARBA00011066"/>
    </source>
</evidence>
<evidence type="ECO:0000256" key="4">
    <source>
        <dbReference type="ARBA" id="ARBA00022503"/>
    </source>
</evidence>
<evidence type="ECO:0000313" key="13">
    <source>
        <dbReference type="EMBL" id="GAW98513.1"/>
    </source>
</evidence>
<comment type="pathway">
    <text evidence="1">Metabolic intermediate metabolism; carbamoyl phosphate degradation; CO(2) and NH(3) from carbamoyl phosphate: step 1/1.</text>
</comment>
<dbReference type="AlphaFoldDB" id="A0A1Z5I9Q4"/>
<dbReference type="InterPro" id="IPR036393">
    <property type="entry name" value="AceGlu_kinase-like_sf"/>
</dbReference>
<dbReference type="Gene3D" id="3.40.1160.10">
    <property type="entry name" value="Acetylglutamate kinase-like"/>
    <property type="match status" value="1"/>
</dbReference>
<evidence type="ECO:0000256" key="8">
    <source>
        <dbReference type="ARBA" id="ARBA00022840"/>
    </source>
</evidence>
<dbReference type="InterPro" id="IPR003964">
    <property type="entry name" value="Carb_kinase"/>
</dbReference>
<keyword evidence="5 11" id="KW-0808">Transferase</keyword>
<evidence type="ECO:0000256" key="3">
    <source>
        <dbReference type="ARBA" id="ARBA00013070"/>
    </source>
</evidence>
<accession>A0A1Z5I9Q4</accession>
<evidence type="ECO:0000256" key="9">
    <source>
        <dbReference type="ARBA" id="ARBA00048467"/>
    </source>
</evidence>
<dbReference type="PRINTS" id="PR01469">
    <property type="entry name" value="CARBMTKINASE"/>
</dbReference>
<dbReference type="NCBIfam" id="TIGR00746">
    <property type="entry name" value="arcC"/>
    <property type="match status" value="1"/>
</dbReference>
<keyword evidence="4" id="KW-0056">Arginine metabolism</keyword>
<evidence type="ECO:0000256" key="5">
    <source>
        <dbReference type="ARBA" id="ARBA00022679"/>
    </source>
</evidence>
<organism evidence="13 14">
    <name type="scientific">Secundilactobacillus mixtipabuli</name>
    <dbReference type="NCBI Taxonomy" id="1435342"/>
    <lineage>
        <taxon>Bacteria</taxon>
        <taxon>Bacillati</taxon>
        <taxon>Bacillota</taxon>
        <taxon>Bacilli</taxon>
        <taxon>Lactobacillales</taxon>
        <taxon>Lactobacillaceae</taxon>
        <taxon>Secundilactobacillus</taxon>
    </lineage>
</organism>
<dbReference type="GO" id="GO:0008804">
    <property type="term" value="F:carbamate kinase activity"/>
    <property type="evidence" value="ECO:0007669"/>
    <property type="project" value="UniProtKB-UniRule"/>
</dbReference>
<dbReference type="InterPro" id="IPR001048">
    <property type="entry name" value="Asp/Glu/Uridylate_kinase"/>
</dbReference>
<keyword evidence="7 11" id="KW-0418">Kinase</keyword>
<evidence type="ECO:0000313" key="14">
    <source>
        <dbReference type="Proteomes" id="UP000198374"/>
    </source>
</evidence>
<evidence type="ECO:0000256" key="6">
    <source>
        <dbReference type="ARBA" id="ARBA00022741"/>
    </source>
</evidence>
<dbReference type="Proteomes" id="UP000198374">
    <property type="component" value="Unassembled WGS sequence"/>
</dbReference>
<keyword evidence="6" id="KW-0547">Nucleotide-binding</keyword>
<dbReference type="Pfam" id="PF00696">
    <property type="entry name" value="AA_kinase"/>
    <property type="match status" value="1"/>
</dbReference>
<evidence type="ECO:0000256" key="7">
    <source>
        <dbReference type="ARBA" id="ARBA00022777"/>
    </source>
</evidence>
<protein>
    <recommendedName>
        <fullName evidence="3 10">Carbamate kinase</fullName>
    </recommendedName>
</protein>
<dbReference type="EMBL" id="BCMF01000002">
    <property type="protein sequence ID" value="GAW98513.1"/>
    <property type="molecule type" value="Genomic_DNA"/>
</dbReference>
<comment type="similarity">
    <text evidence="2 11">Belongs to the carbamate kinase family.</text>
</comment>
<dbReference type="PIRSF" id="PIRSF000723">
    <property type="entry name" value="Carbamate_kin"/>
    <property type="match status" value="1"/>
</dbReference>
<evidence type="ECO:0000256" key="11">
    <source>
        <dbReference type="PIRNR" id="PIRNR000723"/>
    </source>
</evidence>
<dbReference type="PROSITE" id="PS01128">
    <property type="entry name" value="SHIKIMATE_KINASE"/>
    <property type="match status" value="1"/>
</dbReference>
<name>A0A1Z5I9Q4_9LACO</name>
<keyword evidence="8" id="KW-0067">ATP-binding</keyword>
<gene>
    <name evidence="13" type="primary">arcC_2</name>
    <name evidence="13" type="ORF">IWT30_00458</name>
</gene>
<comment type="caution">
    <text evidence="13">The sequence shown here is derived from an EMBL/GenBank/DDBJ whole genome shotgun (WGS) entry which is preliminary data.</text>
</comment>
<dbReference type="PANTHER" id="PTHR30409">
    <property type="entry name" value="CARBAMATE KINASE"/>
    <property type="match status" value="1"/>
</dbReference>
<evidence type="ECO:0000256" key="1">
    <source>
        <dbReference type="ARBA" id="ARBA00005118"/>
    </source>
</evidence>
<proteinExistence type="inferred from homology"/>
<evidence type="ECO:0000256" key="10">
    <source>
        <dbReference type="NCBIfam" id="TIGR00746"/>
    </source>
</evidence>
<evidence type="ECO:0000259" key="12">
    <source>
        <dbReference type="Pfam" id="PF00696"/>
    </source>
</evidence>
<dbReference type="SUPFAM" id="SSF53633">
    <property type="entry name" value="Carbamate kinase-like"/>
    <property type="match status" value="1"/>
</dbReference>
<dbReference type="UniPathway" id="UPA00996">
    <property type="reaction ID" value="UER00366"/>
</dbReference>
<dbReference type="GO" id="GO:0019546">
    <property type="term" value="P:L-arginine deiminase pathway"/>
    <property type="evidence" value="ECO:0007669"/>
    <property type="project" value="TreeGrafter"/>
</dbReference>
<dbReference type="NCBIfam" id="NF009007">
    <property type="entry name" value="PRK12352.1"/>
    <property type="match status" value="1"/>
</dbReference>
<dbReference type="InterPro" id="IPR023000">
    <property type="entry name" value="Shikimate_kinase_CS"/>
</dbReference>
<dbReference type="GO" id="GO:0005524">
    <property type="term" value="F:ATP binding"/>
    <property type="evidence" value="ECO:0007669"/>
    <property type="project" value="UniProtKB-KW"/>
</dbReference>
<reference evidence="13 14" key="1">
    <citation type="submission" date="2015-11" db="EMBL/GenBank/DDBJ databases">
        <title>Draft genome sequences of new species of the genus Lactobacillus isolated from orchardgrass silage.</title>
        <authorList>
            <person name="Tohno M."/>
            <person name="Tanizawa Y."/>
            <person name="Arita M."/>
        </authorList>
    </citation>
    <scope>NUCLEOTIDE SEQUENCE [LARGE SCALE GENOMIC DNA]</scope>
    <source>
        <strain evidence="13 14">IWT30</strain>
    </source>
</reference>